<feature type="region of interest" description="Disordered" evidence="1">
    <location>
        <begin position="1"/>
        <end position="79"/>
    </location>
</feature>
<reference evidence="2 3" key="1">
    <citation type="journal article" date="2019" name="Commun. Biol.">
        <title>The bagworm genome reveals a unique fibroin gene that provides high tensile strength.</title>
        <authorList>
            <person name="Kono N."/>
            <person name="Nakamura H."/>
            <person name="Ohtoshi R."/>
            <person name="Tomita M."/>
            <person name="Numata K."/>
            <person name="Arakawa K."/>
        </authorList>
    </citation>
    <scope>NUCLEOTIDE SEQUENCE [LARGE SCALE GENOMIC DNA]</scope>
</reference>
<keyword evidence="3" id="KW-1185">Reference proteome</keyword>
<organism evidence="2 3">
    <name type="scientific">Eumeta variegata</name>
    <name type="common">Bagworm moth</name>
    <name type="synonym">Eumeta japonica</name>
    <dbReference type="NCBI Taxonomy" id="151549"/>
    <lineage>
        <taxon>Eukaryota</taxon>
        <taxon>Metazoa</taxon>
        <taxon>Ecdysozoa</taxon>
        <taxon>Arthropoda</taxon>
        <taxon>Hexapoda</taxon>
        <taxon>Insecta</taxon>
        <taxon>Pterygota</taxon>
        <taxon>Neoptera</taxon>
        <taxon>Endopterygota</taxon>
        <taxon>Lepidoptera</taxon>
        <taxon>Glossata</taxon>
        <taxon>Ditrysia</taxon>
        <taxon>Tineoidea</taxon>
        <taxon>Psychidae</taxon>
        <taxon>Oiketicinae</taxon>
        <taxon>Eumeta</taxon>
    </lineage>
</organism>
<proteinExistence type="predicted"/>
<dbReference type="AlphaFoldDB" id="A0A4C1V6U0"/>
<feature type="compositionally biased region" description="Basic and acidic residues" evidence="1">
    <location>
        <begin position="51"/>
        <end position="61"/>
    </location>
</feature>
<protein>
    <submittedName>
        <fullName evidence="2">Uncharacterized protein</fullName>
    </submittedName>
</protein>
<accession>A0A4C1V6U0</accession>
<feature type="compositionally biased region" description="Low complexity" evidence="1">
    <location>
        <begin position="8"/>
        <end position="27"/>
    </location>
</feature>
<evidence type="ECO:0000313" key="3">
    <source>
        <dbReference type="Proteomes" id="UP000299102"/>
    </source>
</evidence>
<evidence type="ECO:0000313" key="2">
    <source>
        <dbReference type="EMBL" id="GBP34240.1"/>
    </source>
</evidence>
<comment type="caution">
    <text evidence="2">The sequence shown here is derived from an EMBL/GenBank/DDBJ whole genome shotgun (WGS) entry which is preliminary data.</text>
</comment>
<dbReference type="EMBL" id="BGZK01000285">
    <property type="protein sequence ID" value="GBP34240.1"/>
    <property type="molecule type" value="Genomic_DNA"/>
</dbReference>
<gene>
    <name evidence="2" type="ORF">EVAR_30794_1</name>
</gene>
<name>A0A4C1V6U0_EUMVA</name>
<sequence length="108" mass="11521">MRNNSRTSGPAAAAAPLSSRGRLSASSKRSLRDVATLQLPGRRTSANGSLETRRRNREGENRPSNQKVSGSIPCLGEHMKPPATDAIMELGKWAITDGLISETHVSAL</sequence>
<evidence type="ECO:0000256" key="1">
    <source>
        <dbReference type="SAM" id="MobiDB-lite"/>
    </source>
</evidence>
<dbReference type="Proteomes" id="UP000299102">
    <property type="component" value="Unassembled WGS sequence"/>
</dbReference>